<dbReference type="PANTHER" id="PTHR23278">
    <property type="entry name" value="SIDESTEP PROTEIN"/>
    <property type="match status" value="1"/>
</dbReference>
<feature type="domain" description="Ig-like" evidence="1">
    <location>
        <begin position="53"/>
        <end position="148"/>
    </location>
</feature>
<organism evidence="2 3">
    <name type="scientific">Strigamia maritima</name>
    <name type="common">European centipede</name>
    <name type="synonym">Geophilus maritimus</name>
    <dbReference type="NCBI Taxonomy" id="126957"/>
    <lineage>
        <taxon>Eukaryota</taxon>
        <taxon>Metazoa</taxon>
        <taxon>Ecdysozoa</taxon>
        <taxon>Arthropoda</taxon>
        <taxon>Myriapoda</taxon>
        <taxon>Chilopoda</taxon>
        <taxon>Pleurostigmophora</taxon>
        <taxon>Geophilomorpha</taxon>
        <taxon>Linotaeniidae</taxon>
        <taxon>Strigamia</taxon>
    </lineage>
</organism>
<dbReference type="InterPro" id="IPR007110">
    <property type="entry name" value="Ig-like_dom"/>
</dbReference>
<dbReference type="PROSITE" id="PS50835">
    <property type="entry name" value="IG_LIKE"/>
    <property type="match status" value="1"/>
</dbReference>
<dbReference type="PhylomeDB" id="T1JKI5"/>
<dbReference type="InterPro" id="IPR013106">
    <property type="entry name" value="Ig_V-set"/>
</dbReference>
<dbReference type="HOGENOM" id="CLU_1339064_0_0_1"/>
<evidence type="ECO:0000259" key="1">
    <source>
        <dbReference type="PROSITE" id="PS50835"/>
    </source>
</evidence>
<dbReference type="EMBL" id="JH431944">
    <property type="status" value="NOT_ANNOTATED_CDS"/>
    <property type="molecule type" value="Genomic_DNA"/>
</dbReference>
<evidence type="ECO:0000313" key="2">
    <source>
        <dbReference type="EnsemblMetazoa" id="SMAR014365-PA"/>
    </source>
</evidence>
<dbReference type="InterPro" id="IPR013783">
    <property type="entry name" value="Ig-like_fold"/>
</dbReference>
<dbReference type="Gene3D" id="2.60.40.10">
    <property type="entry name" value="Immunoglobulins"/>
    <property type="match status" value="1"/>
</dbReference>
<dbReference type="Proteomes" id="UP000014500">
    <property type="component" value="Unassembled WGS sequence"/>
</dbReference>
<proteinExistence type="predicted"/>
<dbReference type="SUPFAM" id="SSF48726">
    <property type="entry name" value="Immunoglobulin"/>
    <property type="match status" value="1"/>
</dbReference>
<dbReference type="PANTHER" id="PTHR23278:SF19">
    <property type="entry name" value="OBSCURIN"/>
    <property type="match status" value="1"/>
</dbReference>
<accession>T1JKI5</accession>
<sequence length="205" mass="23435">MNKKGKINLKFNKQHKKPHNLSFKMLMRKNGLKVTFDSEIVQVTGVLRGRAELPCDLSVPAEDQITLVLWYRNDSGIPIYSLDVRNSDSIETAAHLPADMLGNRAFLRILHPHAFLQLEPVKEQDEGVFKCRVDFKTSRTRNSRVNLTVIEESFLNRLMHHNERPHNWRTGSAQLLTAPATIPQYDFPRDCVAIPKALLNGRVSL</sequence>
<reference evidence="2" key="2">
    <citation type="submission" date="2015-02" db="UniProtKB">
        <authorList>
            <consortium name="EnsemblMetazoa"/>
        </authorList>
    </citation>
    <scope>IDENTIFICATION</scope>
</reference>
<name>T1JKI5_STRMM</name>
<dbReference type="STRING" id="126957.T1JKI5"/>
<dbReference type="InterPro" id="IPR003599">
    <property type="entry name" value="Ig_sub"/>
</dbReference>
<dbReference type="eggNOG" id="KOG3515">
    <property type="taxonomic scope" value="Eukaryota"/>
</dbReference>
<dbReference type="OMA" id="LMHHNER"/>
<dbReference type="SMART" id="SM00409">
    <property type="entry name" value="IG"/>
    <property type="match status" value="1"/>
</dbReference>
<dbReference type="EnsemblMetazoa" id="SMAR014365-RA">
    <property type="protein sequence ID" value="SMAR014365-PA"/>
    <property type="gene ID" value="SMAR014365"/>
</dbReference>
<reference evidence="3" key="1">
    <citation type="submission" date="2011-05" db="EMBL/GenBank/DDBJ databases">
        <authorList>
            <person name="Richards S.R."/>
            <person name="Qu J."/>
            <person name="Jiang H."/>
            <person name="Jhangiani S.N."/>
            <person name="Agravi P."/>
            <person name="Goodspeed R."/>
            <person name="Gross S."/>
            <person name="Mandapat C."/>
            <person name="Jackson L."/>
            <person name="Mathew T."/>
            <person name="Pu L."/>
            <person name="Thornton R."/>
            <person name="Saada N."/>
            <person name="Wilczek-Boney K.B."/>
            <person name="Lee S."/>
            <person name="Kovar C."/>
            <person name="Wu Y."/>
            <person name="Scherer S.E."/>
            <person name="Worley K.C."/>
            <person name="Muzny D.M."/>
            <person name="Gibbs R."/>
        </authorList>
    </citation>
    <scope>NUCLEOTIDE SEQUENCE</scope>
    <source>
        <strain evidence="3">Brora</strain>
    </source>
</reference>
<dbReference type="InterPro" id="IPR036179">
    <property type="entry name" value="Ig-like_dom_sf"/>
</dbReference>
<dbReference type="AlphaFoldDB" id="T1JKI5"/>
<evidence type="ECO:0000313" key="3">
    <source>
        <dbReference type="Proteomes" id="UP000014500"/>
    </source>
</evidence>
<keyword evidence="3" id="KW-1185">Reference proteome</keyword>
<protein>
    <recommendedName>
        <fullName evidence="1">Ig-like domain-containing protein</fullName>
    </recommendedName>
</protein>
<dbReference type="Pfam" id="PF07686">
    <property type="entry name" value="V-set"/>
    <property type="match status" value="1"/>
</dbReference>